<feature type="compositionally biased region" description="Polar residues" evidence="1">
    <location>
        <begin position="87"/>
        <end position="96"/>
    </location>
</feature>
<protein>
    <submittedName>
        <fullName evidence="3">Uncharacterized protein</fullName>
    </submittedName>
</protein>
<evidence type="ECO:0000256" key="1">
    <source>
        <dbReference type="SAM" id="MobiDB-lite"/>
    </source>
</evidence>
<organism evidence="3">
    <name type="scientific">Rhipicephalus microplus</name>
    <name type="common">Cattle tick</name>
    <name type="synonym">Boophilus microplus</name>
    <dbReference type="NCBI Taxonomy" id="6941"/>
    <lineage>
        <taxon>Eukaryota</taxon>
        <taxon>Metazoa</taxon>
        <taxon>Ecdysozoa</taxon>
        <taxon>Arthropoda</taxon>
        <taxon>Chelicerata</taxon>
        <taxon>Arachnida</taxon>
        <taxon>Acari</taxon>
        <taxon>Parasitiformes</taxon>
        <taxon>Ixodida</taxon>
        <taxon>Ixodoidea</taxon>
        <taxon>Ixodidae</taxon>
        <taxon>Rhipicephalinae</taxon>
        <taxon>Rhipicephalus</taxon>
        <taxon>Boophilus</taxon>
    </lineage>
</organism>
<feature type="compositionally biased region" description="Basic and acidic residues" evidence="1">
    <location>
        <begin position="62"/>
        <end position="78"/>
    </location>
</feature>
<feature type="transmembrane region" description="Helical" evidence="2">
    <location>
        <begin position="12"/>
        <end position="29"/>
    </location>
</feature>
<accession>A0A6G5A297</accession>
<dbReference type="AlphaFoldDB" id="A0A6G5A297"/>
<keyword evidence="2" id="KW-0472">Membrane</keyword>
<name>A0A6G5A297_RHIMP</name>
<proteinExistence type="predicted"/>
<dbReference type="EMBL" id="GIKN01002858">
    <property type="protein sequence ID" value="NIE45131.1"/>
    <property type="molecule type" value="Transcribed_RNA"/>
</dbReference>
<evidence type="ECO:0000313" key="3">
    <source>
        <dbReference type="EMBL" id="NIE45131.1"/>
    </source>
</evidence>
<sequence>MHRVDASSKKLWPILEYLFCVAMVLLLYIRVPTSDRAGFHDKGQDKNNSSLAHHTHSATSPRRTENRKRANEHAESSKCMHIKTKADSGQTGFIRR</sequence>
<reference evidence="3" key="1">
    <citation type="submission" date="2020-03" db="EMBL/GenBank/DDBJ databases">
        <title>A transcriptome and proteome of the tick Rhipicephalus microplus shaped by the genetic composition of its hosts and developmental stage.</title>
        <authorList>
            <person name="Garcia G.R."/>
            <person name="Ribeiro J.M.C."/>
            <person name="Maruyama S.R."/>
            <person name="Gardinasse L.G."/>
            <person name="Nelson K."/>
            <person name="Ferreira B.R."/>
            <person name="Andrade T.G."/>
            <person name="Santos I.K.F.M."/>
        </authorList>
    </citation>
    <scope>NUCLEOTIDE SEQUENCE</scope>
    <source>
        <strain evidence="3">NSGR</strain>
        <tissue evidence="3">Salivary glands</tissue>
    </source>
</reference>
<evidence type="ECO:0000256" key="2">
    <source>
        <dbReference type="SAM" id="Phobius"/>
    </source>
</evidence>
<feature type="compositionally biased region" description="Low complexity" evidence="1">
    <location>
        <begin position="49"/>
        <end position="60"/>
    </location>
</feature>
<keyword evidence="2" id="KW-0812">Transmembrane</keyword>
<keyword evidence="2" id="KW-1133">Transmembrane helix</keyword>
<feature type="region of interest" description="Disordered" evidence="1">
    <location>
        <begin position="37"/>
        <end position="96"/>
    </location>
</feature>